<proteinExistence type="predicted"/>
<feature type="transmembrane region" description="Helical" evidence="1">
    <location>
        <begin position="344"/>
        <end position="366"/>
    </location>
</feature>
<dbReference type="Proteomes" id="UP000225889">
    <property type="component" value="Unassembled WGS sequence"/>
</dbReference>
<protein>
    <recommendedName>
        <fullName evidence="4">Replication restart DNA helicase PriA</fullName>
    </recommendedName>
</protein>
<feature type="transmembrane region" description="Helical" evidence="1">
    <location>
        <begin position="316"/>
        <end position="338"/>
    </location>
</feature>
<comment type="caution">
    <text evidence="2">The sequence shown here is derived from an EMBL/GenBank/DDBJ whole genome shotgun (WGS) entry which is preliminary data.</text>
</comment>
<reference evidence="2 3" key="1">
    <citation type="submission" date="2017-10" db="EMBL/GenBank/DDBJ databases">
        <title>Resolving the taxonomy of Roseburia spp., Eubacterium rectale and Agathobacter spp. through phylogenomic analysis.</title>
        <authorList>
            <person name="Sheridan P.O."/>
            <person name="Walker A.W."/>
            <person name="Duncan S.H."/>
            <person name="Scott K.P."/>
            <person name="Toole P.W.O."/>
            <person name="Luis P."/>
            <person name="Flint H.J."/>
        </authorList>
    </citation>
    <scope>NUCLEOTIDE SEQUENCE [LARGE SCALE GENOMIC DNA]</scope>
    <source>
        <strain evidence="2 3">JK626</strain>
    </source>
</reference>
<evidence type="ECO:0008006" key="4">
    <source>
        <dbReference type="Google" id="ProtNLM"/>
    </source>
</evidence>
<evidence type="ECO:0000256" key="1">
    <source>
        <dbReference type="SAM" id="Phobius"/>
    </source>
</evidence>
<evidence type="ECO:0000313" key="3">
    <source>
        <dbReference type="Proteomes" id="UP000225889"/>
    </source>
</evidence>
<reference evidence="2 3" key="2">
    <citation type="submission" date="2017-10" db="EMBL/GenBank/DDBJ databases">
        <authorList>
            <person name="Banno H."/>
            <person name="Chua N.-H."/>
        </authorList>
    </citation>
    <scope>NUCLEOTIDE SEQUENCE [LARGE SCALE GENOMIC DNA]</scope>
    <source>
        <strain evidence="2 3">JK626</strain>
    </source>
</reference>
<accession>A0A2G3DW71</accession>
<feature type="transmembrane region" description="Helical" evidence="1">
    <location>
        <begin position="508"/>
        <end position="529"/>
    </location>
</feature>
<dbReference type="AlphaFoldDB" id="A0A2G3DW71"/>
<keyword evidence="1" id="KW-0812">Transmembrane</keyword>
<dbReference type="SUPFAM" id="SSF103473">
    <property type="entry name" value="MFS general substrate transporter"/>
    <property type="match status" value="1"/>
</dbReference>
<sequence>MATMFPCPNCGGQLRYSIKDKQLKCMSCGELTDVEQYKPDDRINADSVNTKIYTCPTCNGEIQLIDNDGMEFCPFCGNQVTMQEHFSTEGAPKYVLPFMIDKQEAKQSYIRNTIDISFAPTGLNDDANVEKLVPLYTPYYLYDYNIHDKISYRAERYETTSQYYVTYKANIKVDMDLDHLKVPFDASQALDDEIAEKLEPFPMEKLKPFNPNYLAGFFVENSTVEKDLYKDDSEHKAVDYLTYKSLDNSNNYSPEFGSKNEIKNNISSSIKYNDTEGAYLPLYFMTTRYGDRVAYSIINGATGQTYLDMPIEKRKMFIAGAFASLGIFALLVCLSFLFNFSFKVKTLCLFSAFMSSVIAYIGAGLANKTYRSDNHLDDKGYYMNNANLDEEHRVNGKKEYYADKMRKSKPFGHPGQILGLVASAIAIFVVFQLATGNFGFLEWLYYSFSQIDSSGFNNFGIIGYIATGVIIIIAMFKVGKGKKTVLLLGILSWVLAVAIRIINNPDDLFYYGALIIVFTILVISINAIVDEYNRSATHPSPHFERKGGGLENARN</sequence>
<dbReference type="InterPro" id="IPR036259">
    <property type="entry name" value="MFS_trans_sf"/>
</dbReference>
<keyword evidence="1" id="KW-0472">Membrane</keyword>
<keyword evidence="1" id="KW-1133">Transmembrane helix</keyword>
<feature type="transmembrane region" description="Helical" evidence="1">
    <location>
        <begin position="417"/>
        <end position="441"/>
    </location>
</feature>
<feature type="transmembrane region" description="Helical" evidence="1">
    <location>
        <begin position="485"/>
        <end position="502"/>
    </location>
</feature>
<dbReference type="EMBL" id="PDYF01000011">
    <property type="protein sequence ID" value="PHU35272.1"/>
    <property type="molecule type" value="Genomic_DNA"/>
</dbReference>
<organism evidence="2 3">
    <name type="scientific">Pseudobutyrivibrio ruminis</name>
    <dbReference type="NCBI Taxonomy" id="46206"/>
    <lineage>
        <taxon>Bacteria</taxon>
        <taxon>Bacillati</taxon>
        <taxon>Bacillota</taxon>
        <taxon>Clostridia</taxon>
        <taxon>Lachnospirales</taxon>
        <taxon>Lachnospiraceae</taxon>
        <taxon>Pseudobutyrivibrio</taxon>
    </lineage>
</organism>
<name>A0A2G3DW71_9FIRM</name>
<dbReference type="RefSeq" id="WP_099392001.1">
    <property type="nucleotide sequence ID" value="NZ_PDYF01000011.1"/>
</dbReference>
<gene>
    <name evidence="2" type="ORF">CSX01_08080</name>
</gene>
<evidence type="ECO:0000313" key="2">
    <source>
        <dbReference type="EMBL" id="PHU35272.1"/>
    </source>
</evidence>
<feature type="transmembrane region" description="Helical" evidence="1">
    <location>
        <begin position="461"/>
        <end position="478"/>
    </location>
</feature>